<evidence type="ECO:0000256" key="1">
    <source>
        <dbReference type="ARBA" id="ARBA00010218"/>
    </source>
</evidence>
<gene>
    <name evidence="4" type="ORF">g.11834</name>
</gene>
<sequence length="336" mass="36601">QIPSNLEAQHCRLIDNRWSAMLGAEAPVGVADEPARLIRLKRKRTAASDDVIVVEAMETTNGLTDHFGGVGIHDSQQRQRRDGSKRFRFVRLSNVNAGDLSSLTREGLAELLTSERTALAAAAAASRCNPVGGTREEASEAGPLPSFPPTNPALQPGLEPWYQQTNTLQGATPAWATVLDLVRHEAGPGAWDPSAQVPHEDPVDEDGYVMDVYAALPAAAEDEQEETDAAWEAHLAGRAPVVQIMDDGTWLVHQSSDRDDTSQDSQDSNAEGHFAHDYPDEYSASTDSGDYDPDLGYFPPTRHRRRHMGSSSGSSSDEDACRTGLRSKDDGRRHFY</sequence>
<reference evidence="4" key="1">
    <citation type="submission" date="2015-08" db="EMBL/GenBank/DDBJ databases">
        <authorList>
            <person name="Babu N.S."/>
            <person name="Beckwith C.J."/>
            <person name="Beseler K.G."/>
            <person name="Brison A."/>
            <person name="Carone J.V."/>
            <person name="Caskin T.P."/>
            <person name="Diamond M."/>
            <person name="Durham M.E."/>
            <person name="Foxe J.M."/>
            <person name="Go M."/>
            <person name="Henderson B.A."/>
            <person name="Jones I.B."/>
            <person name="McGettigan J.A."/>
            <person name="Micheletti S.J."/>
            <person name="Nasrallah M.E."/>
            <person name="Ortiz D."/>
            <person name="Piller C.R."/>
            <person name="Privatt S.R."/>
            <person name="Schneider S.L."/>
            <person name="Sharp S."/>
            <person name="Smith T.C."/>
            <person name="Stanton J.D."/>
            <person name="Ullery H.E."/>
            <person name="Wilson R.J."/>
            <person name="Serrano M.G."/>
            <person name="Buck G."/>
            <person name="Lee V."/>
            <person name="Wang Y."/>
            <person name="Carvalho R."/>
            <person name="Voegtly L."/>
            <person name="Shi R."/>
            <person name="Duckworth R."/>
            <person name="Johnson A."/>
            <person name="Loviza R."/>
            <person name="Walstead R."/>
            <person name="Shah Z."/>
            <person name="Kiflezghi M."/>
            <person name="Wade K."/>
            <person name="Ball S.L."/>
            <person name="Bradley K.W."/>
            <person name="Asai D.J."/>
            <person name="Bowman C.A."/>
            <person name="Russell D.A."/>
            <person name="Pope W.H."/>
            <person name="Jacobs-Sera D."/>
            <person name="Hendrix R.W."/>
            <person name="Hatfull G.F."/>
        </authorList>
    </citation>
    <scope>NUCLEOTIDE SEQUENCE</scope>
</reference>
<evidence type="ECO:0000259" key="3">
    <source>
        <dbReference type="Pfam" id="PF08574"/>
    </source>
</evidence>
<protein>
    <recommendedName>
        <fullName evidence="3">Transcription factor Iwr1 domain-containing protein</fullName>
    </recommendedName>
</protein>
<accession>A0A1D2A1N5</accession>
<dbReference type="EMBL" id="GDKF01005538">
    <property type="protein sequence ID" value="JAT73084.1"/>
    <property type="molecule type" value="Transcribed_RNA"/>
</dbReference>
<feature type="region of interest" description="Disordered" evidence="2">
    <location>
        <begin position="126"/>
        <end position="156"/>
    </location>
</feature>
<dbReference type="InterPro" id="IPR013883">
    <property type="entry name" value="TF_Iwr1_dom"/>
</dbReference>
<feature type="compositionally biased region" description="Basic and acidic residues" evidence="2">
    <location>
        <begin position="326"/>
        <end position="336"/>
    </location>
</feature>
<feature type="region of interest" description="Disordered" evidence="2">
    <location>
        <begin position="254"/>
        <end position="336"/>
    </location>
</feature>
<dbReference type="AlphaFoldDB" id="A0A1D2A1N5"/>
<feature type="non-terminal residue" evidence="4">
    <location>
        <position position="1"/>
    </location>
</feature>
<comment type="similarity">
    <text evidence="1">Belongs to the IWR1/SLC7A6OS family.</text>
</comment>
<proteinExistence type="inferred from homology"/>
<name>A0A1D2A1N5_AUXPR</name>
<evidence type="ECO:0000256" key="2">
    <source>
        <dbReference type="SAM" id="MobiDB-lite"/>
    </source>
</evidence>
<organism evidence="4">
    <name type="scientific">Auxenochlorella protothecoides</name>
    <name type="common">Green microalga</name>
    <name type="synonym">Chlorella protothecoides</name>
    <dbReference type="NCBI Taxonomy" id="3075"/>
    <lineage>
        <taxon>Eukaryota</taxon>
        <taxon>Viridiplantae</taxon>
        <taxon>Chlorophyta</taxon>
        <taxon>core chlorophytes</taxon>
        <taxon>Trebouxiophyceae</taxon>
        <taxon>Chlorellales</taxon>
        <taxon>Chlorellaceae</taxon>
        <taxon>Auxenochlorella</taxon>
    </lineage>
</organism>
<feature type="domain" description="Transcription factor Iwr1" evidence="3">
    <location>
        <begin position="207"/>
        <end position="281"/>
    </location>
</feature>
<dbReference type="Pfam" id="PF08574">
    <property type="entry name" value="Iwr1"/>
    <property type="match status" value="1"/>
</dbReference>
<evidence type="ECO:0000313" key="4">
    <source>
        <dbReference type="EMBL" id="JAT73084.1"/>
    </source>
</evidence>